<keyword evidence="2" id="KW-1185">Reference proteome</keyword>
<sequence>MPYSSAAGQPDEGPTIQTLEQFKTVTTLSLNTPIIVYATDGSDESVDRELLARLDATAPELAPLRGQLHLNNLPSTLVLFGGRLMDAYPGVPRGQELQQYLAQILRLADDVAAHRAAQQRSSGPRTRRRPR</sequence>
<reference evidence="1" key="1">
    <citation type="submission" date="2021-01" db="EMBL/GenBank/DDBJ databases">
        <authorList>
            <person name="Eckstrom K.M.E."/>
        </authorList>
    </citation>
    <scope>NUCLEOTIDE SEQUENCE</scope>
    <source>
        <strain evidence="1">UVCC 0001</strain>
    </source>
</reference>
<evidence type="ECO:0000313" key="1">
    <source>
        <dbReference type="EMBL" id="KAK2079625.1"/>
    </source>
</evidence>
<comment type="caution">
    <text evidence="1">The sequence shown here is derived from an EMBL/GenBank/DDBJ whole genome shotgun (WGS) entry which is preliminary data.</text>
</comment>
<protein>
    <submittedName>
        <fullName evidence="1">Uncharacterized protein</fullName>
    </submittedName>
</protein>
<organism evidence="1 2">
    <name type="scientific">Prototheca wickerhamii</name>
    <dbReference type="NCBI Taxonomy" id="3111"/>
    <lineage>
        <taxon>Eukaryota</taxon>
        <taxon>Viridiplantae</taxon>
        <taxon>Chlorophyta</taxon>
        <taxon>core chlorophytes</taxon>
        <taxon>Trebouxiophyceae</taxon>
        <taxon>Chlorellales</taxon>
        <taxon>Chlorellaceae</taxon>
        <taxon>Prototheca</taxon>
    </lineage>
</organism>
<evidence type="ECO:0000313" key="2">
    <source>
        <dbReference type="Proteomes" id="UP001255856"/>
    </source>
</evidence>
<gene>
    <name evidence="1" type="ORF">QBZ16_002020</name>
</gene>
<dbReference type="Proteomes" id="UP001255856">
    <property type="component" value="Unassembled WGS sequence"/>
</dbReference>
<dbReference type="EMBL" id="JASFZW010000002">
    <property type="protein sequence ID" value="KAK2079625.1"/>
    <property type="molecule type" value="Genomic_DNA"/>
</dbReference>
<accession>A0AAD9IMV0</accession>
<name>A0AAD9IMV0_PROWI</name>
<proteinExistence type="predicted"/>
<dbReference type="AlphaFoldDB" id="A0AAD9IMV0"/>